<dbReference type="GO" id="GO:0005930">
    <property type="term" value="C:axoneme"/>
    <property type="evidence" value="ECO:0007669"/>
    <property type="project" value="TreeGrafter"/>
</dbReference>
<feature type="region of interest" description="Disordered" evidence="3">
    <location>
        <begin position="94"/>
        <end position="203"/>
    </location>
</feature>
<dbReference type="AlphaFoldDB" id="A0A673MD66"/>
<accession>A0A673MD66</accession>
<dbReference type="PANTHER" id="PTHR16650">
    <property type="entry name" value="C21ORF13-RELATED"/>
    <property type="match status" value="1"/>
</dbReference>
<feature type="compositionally biased region" description="Basic and acidic residues" evidence="3">
    <location>
        <begin position="565"/>
        <end position="578"/>
    </location>
</feature>
<reference evidence="5" key="1">
    <citation type="submission" date="2025-08" db="UniProtKB">
        <authorList>
            <consortium name="Ensembl"/>
        </authorList>
    </citation>
    <scope>IDENTIFICATION</scope>
</reference>
<feature type="domain" description="Lebercilin" evidence="4">
    <location>
        <begin position="204"/>
        <end position="396"/>
    </location>
</feature>
<keyword evidence="6" id="KW-1185">Reference proteome</keyword>
<feature type="region of interest" description="Disordered" evidence="3">
    <location>
        <begin position="590"/>
        <end position="713"/>
    </location>
</feature>
<feature type="region of interest" description="Disordered" evidence="3">
    <location>
        <begin position="410"/>
        <end position="463"/>
    </location>
</feature>
<feature type="compositionally biased region" description="Basic and acidic residues" evidence="3">
    <location>
        <begin position="488"/>
        <end position="532"/>
    </location>
</feature>
<feature type="compositionally biased region" description="Polar residues" evidence="3">
    <location>
        <begin position="774"/>
        <end position="787"/>
    </location>
</feature>
<sequence length="812" mass="93111">MGIIRNQSTADCLTIVTGRSRNLLFDLENRRNTGKTLKARLGIMHEPERESRPETQTGIGVQMERAVPLSTRMIMKTSHTQIGLSRRQPLHFHKEEGGLGECPAAPLDPDRDRCSDGESSPSFYSDDYENVSHSDRSLSPSASPSPQRRGRSRRVSSSPLHRAGVRKGVSRRLPPHSHHPQQRSGGIRSQTLSKDAPSKEVDPVTKRMLSARLLKINELKNALSELRLHADELQRENRLLRQMQLRQEKALHRYNDTESEISQLLSRHNNETHVLRERLRRSQENQRTAERSLRETDAQLQRCRSQLQKLQQLADDQNLGEREELSRKLTYTQGKLQESERRVKELEKNMELSSGSFQRQLANERKRTHDAQQEVKALQEEMERLCTKLKEKEKELDARNIYANRMLKASSRKEAENVSKRKVSNTTSTKSVQTEDRASSLDFPSPPPALTNELPPDDQTDDYLSLKDQQGREQRPRETKEWKIQEFWREREKERDMESEMVRTREKEREEEAMHDRERKMELLKDKERQRLDQQQSSNEKNSKGKRGLDRKEEDWKRIGLSISQKEEESRKQRELEEEQLKARNLEIQAVSQESAEEECQHKEQLLAKMREIDMQTQGQDSDFFSDDTGSLRSPPRLSEQRNHNGIFKFTEPEENTNTLASGRRAGGLRSHAPSEDIDLAFGSYAPSFGKSAPRAGLGARNANQPPRELDEGLDLGGLVKERKSNLMQQLFGASATPPPSDPSSRMEILSPPLTSQFPSGPVGGRRRDIDTPNGLNISSLPNNRSTLHVSESRPAVRAITSFDDDIEEVTL</sequence>
<evidence type="ECO:0000256" key="3">
    <source>
        <dbReference type="SAM" id="MobiDB-lite"/>
    </source>
</evidence>
<feature type="region of interest" description="Disordered" evidence="3">
    <location>
        <begin position="278"/>
        <end position="297"/>
    </location>
</feature>
<feature type="compositionally biased region" description="Basic and acidic residues" evidence="3">
    <location>
        <begin position="541"/>
        <end position="558"/>
    </location>
</feature>
<proteinExistence type="inferred from homology"/>
<evidence type="ECO:0000313" key="5">
    <source>
        <dbReference type="Ensembl" id="ENSSRHP00000090317.1"/>
    </source>
</evidence>
<keyword evidence="2" id="KW-0175">Coiled coil</keyword>
<feature type="region of interest" description="Disordered" evidence="3">
    <location>
        <begin position="488"/>
        <end position="578"/>
    </location>
</feature>
<dbReference type="PANTHER" id="PTHR16650:SF10">
    <property type="entry name" value="LEBERCILIN"/>
    <property type="match status" value="1"/>
</dbReference>
<feature type="compositionally biased region" description="Basic and acidic residues" evidence="3">
    <location>
        <begin position="599"/>
        <end position="614"/>
    </location>
</feature>
<feature type="compositionally biased region" description="Polar residues" evidence="3">
    <location>
        <begin position="351"/>
        <end position="361"/>
    </location>
</feature>
<evidence type="ECO:0000313" key="6">
    <source>
        <dbReference type="Proteomes" id="UP000472270"/>
    </source>
</evidence>
<dbReference type="Proteomes" id="UP000472270">
    <property type="component" value="Unassembled WGS sequence"/>
</dbReference>
<protein>
    <submittedName>
        <fullName evidence="5">Lebercilin-like</fullName>
    </submittedName>
</protein>
<feature type="compositionally biased region" description="Polar residues" evidence="3">
    <location>
        <begin position="615"/>
        <end position="632"/>
    </location>
</feature>
<dbReference type="InterPro" id="IPR028933">
    <property type="entry name" value="Lebercilin_dom"/>
</dbReference>
<gene>
    <name evidence="5" type="primary">lca5</name>
</gene>
<feature type="compositionally biased region" description="Low complexity" evidence="3">
    <location>
        <begin position="137"/>
        <end position="147"/>
    </location>
</feature>
<feature type="region of interest" description="Disordered" evidence="3">
    <location>
        <begin position="732"/>
        <end position="787"/>
    </location>
</feature>
<feature type="compositionally biased region" description="Polar residues" evidence="3">
    <location>
        <begin position="182"/>
        <end position="193"/>
    </location>
</feature>
<evidence type="ECO:0000259" key="4">
    <source>
        <dbReference type="Pfam" id="PF15619"/>
    </source>
</evidence>
<evidence type="ECO:0000256" key="2">
    <source>
        <dbReference type="ARBA" id="ARBA00023054"/>
    </source>
</evidence>
<feature type="region of interest" description="Disordered" evidence="3">
    <location>
        <begin position="347"/>
        <end position="375"/>
    </location>
</feature>
<organism evidence="5 6">
    <name type="scientific">Sinocyclocheilus rhinocerous</name>
    <dbReference type="NCBI Taxonomy" id="307959"/>
    <lineage>
        <taxon>Eukaryota</taxon>
        <taxon>Metazoa</taxon>
        <taxon>Chordata</taxon>
        <taxon>Craniata</taxon>
        <taxon>Vertebrata</taxon>
        <taxon>Euteleostomi</taxon>
        <taxon>Actinopterygii</taxon>
        <taxon>Neopterygii</taxon>
        <taxon>Teleostei</taxon>
        <taxon>Ostariophysi</taxon>
        <taxon>Cypriniformes</taxon>
        <taxon>Cyprinidae</taxon>
        <taxon>Cyprininae</taxon>
        <taxon>Sinocyclocheilus</taxon>
    </lineage>
</organism>
<reference evidence="5" key="2">
    <citation type="submission" date="2025-09" db="UniProtKB">
        <authorList>
            <consortium name="Ensembl"/>
        </authorList>
    </citation>
    <scope>IDENTIFICATION</scope>
</reference>
<dbReference type="Ensembl" id="ENSSRHT00000092756.1">
    <property type="protein sequence ID" value="ENSSRHP00000090317.1"/>
    <property type="gene ID" value="ENSSRHG00000044617.1"/>
</dbReference>
<name>A0A673MD66_9TELE</name>
<dbReference type="GO" id="GO:0042073">
    <property type="term" value="P:intraciliary transport"/>
    <property type="evidence" value="ECO:0007669"/>
    <property type="project" value="TreeGrafter"/>
</dbReference>
<evidence type="ECO:0000256" key="1">
    <source>
        <dbReference type="ARBA" id="ARBA00010229"/>
    </source>
</evidence>
<feature type="compositionally biased region" description="Basic and acidic residues" evidence="3">
    <location>
        <begin position="362"/>
        <end position="375"/>
    </location>
</feature>
<dbReference type="InterPro" id="IPR026188">
    <property type="entry name" value="Lebercilin-like"/>
</dbReference>
<dbReference type="Pfam" id="PF15619">
    <property type="entry name" value="Lebercilin"/>
    <property type="match status" value="1"/>
</dbReference>
<comment type="similarity">
    <text evidence="1">Belongs to the LCA5 family.</text>
</comment>
<feature type="compositionally biased region" description="Basic residues" evidence="3">
    <location>
        <begin position="163"/>
        <end position="181"/>
    </location>
</feature>